<keyword evidence="2" id="KW-1185">Reference proteome</keyword>
<evidence type="ECO:0000313" key="1">
    <source>
        <dbReference type="EMBL" id="VDM84890.1"/>
    </source>
</evidence>
<dbReference type="Proteomes" id="UP000270094">
    <property type="component" value="Unassembled WGS sequence"/>
</dbReference>
<organism evidence="1 2">
    <name type="scientific">Strongylus vulgaris</name>
    <name type="common">Blood worm</name>
    <dbReference type="NCBI Taxonomy" id="40348"/>
    <lineage>
        <taxon>Eukaryota</taxon>
        <taxon>Metazoa</taxon>
        <taxon>Ecdysozoa</taxon>
        <taxon>Nematoda</taxon>
        <taxon>Chromadorea</taxon>
        <taxon>Rhabditida</taxon>
        <taxon>Rhabditina</taxon>
        <taxon>Rhabditomorpha</taxon>
        <taxon>Strongyloidea</taxon>
        <taxon>Strongylidae</taxon>
        <taxon>Strongylus</taxon>
    </lineage>
</organism>
<proteinExistence type="predicted"/>
<sequence>MLRILSIVLEMFPALLPTQRILATQPKQLWITMKSRIRARSPTFQLTTTVS</sequence>
<name>A0A3P7JH19_STRVU</name>
<evidence type="ECO:0000313" key="2">
    <source>
        <dbReference type="Proteomes" id="UP000270094"/>
    </source>
</evidence>
<dbReference type="AlphaFoldDB" id="A0A3P7JH19"/>
<accession>A0A3P7JH19</accession>
<protein>
    <submittedName>
        <fullName evidence="1">Uncharacterized protein</fullName>
    </submittedName>
</protein>
<dbReference type="EMBL" id="UYYB01134199">
    <property type="protein sequence ID" value="VDM84890.1"/>
    <property type="molecule type" value="Genomic_DNA"/>
</dbReference>
<gene>
    <name evidence="1" type="ORF">SVUK_LOCUS19888</name>
</gene>
<reference evidence="1 2" key="1">
    <citation type="submission" date="2018-11" db="EMBL/GenBank/DDBJ databases">
        <authorList>
            <consortium name="Pathogen Informatics"/>
        </authorList>
    </citation>
    <scope>NUCLEOTIDE SEQUENCE [LARGE SCALE GENOMIC DNA]</scope>
</reference>